<dbReference type="AlphaFoldDB" id="A0A9Q1IXN2"/>
<dbReference type="OrthoDB" id="775972at2759"/>
<evidence type="ECO:0000313" key="5">
    <source>
        <dbReference type="EMBL" id="KAJ8356575.1"/>
    </source>
</evidence>
<name>A0A9Q1IXN2_SYNKA</name>
<dbReference type="GO" id="GO:0004523">
    <property type="term" value="F:RNA-DNA hybrid ribonuclease activity"/>
    <property type="evidence" value="ECO:0007669"/>
    <property type="project" value="UniProtKB-EC"/>
</dbReference>
<dbReference type="Proteomes" id="UP001152622">
    <property type="component" value="Chromosome 6"/>
</dbReference>
<keyword evidence="6" id="KW-1185">Reference proteome</keyword>
<dbReference type="PANTHER" id="PTHR37984:SF13">
    <property type="entry name" value="RIBONUCLEASE H"/>
    <property type="match status" value="1"/>
</dbReference>
<dbReference type="InterPro" id="IPR043128">
    <property type="entry name" value="Rev_trsase/Diguanyl_cyclase"/>
</dbReference>
<protein>
    <recommendedName>
        <fullName evidence="2">ribonuclease H</fullName>
        <ecNumber evidence="2">3.1.26.4</ecNumber>
    </recommendedName>
</protein>
<accession>A0A9Q1IXN2</accession>
<sequence length="405" mass="45789">MSHAYAQILKDDESKKYLTVNTHKGMFTYNRLPFGVSSAPAVFQRTMEGDLQGIPMVAVYLDDILVSGASKEEHLRNLNEVLGRLEEAGLRLKRSKCQMLQSEVFYLGHKVDAQGLHPMEAKVKAIREAPPPSNVTELKAYLGKDHSNADALSRLPVPELVEDDSLQGQVLMIDHMDDAPVNMSQVRKWTAKDATLSLVHSYVLNGWPEVRDPRLMPYYTRRLELSARDGCVLWGARTVIPPQGRSILLKMLHQSHPLKDAPSGLARSYLWWPRMDEDIAKKKATTGLSPAEMLMSRPLRSAYDLLKIQQKQLIQKEQHDKTAKLRQFMPGEAMYARNYGLGPKGIPATVESPSGPVSYTVLLGNGQRMRRHVDQVRARHPEARQSSDRLVHPPEELDNRPVERR</sequence>
<evidence type="ECO:0000259" key="4">
    <source>
        <dbReference type="PROSITE" id="PS50878"/>
    </source>
</evidence>
<dbReference type="SUPFAM" id="SSF56672">
    <property type="entry name" value="DNA/RNA polymerases"/>
    <property type="match status" value="1"/>
</dbReference>
<evidence type="ECO:0000256" key="2">
    <source>
        <dbReference type="ARBA" id="ARBA00012180"/>
    </source>
</evidence>
<dbReference type="PANTHER" id="PTHR37984">
    <property type="entry name" value="PROTEIN CBG26694"/>
    <property type="match status" value="1"/>
</dbReference>
<organism evidence="5 6">
    <name type="scientific">Synaphobranchus kaupii</name>
    <name type="common">Kaup's arrowtooth eel</name>
    <dbReference type="NCBI Taxonomy" id="118154"/>
    <lineage>
        <taxon>Eukaryota</taxon>
        <taxon>Metazoa</taxon>
        <taxon>Chordata</taxon>
        <taxon>Craniata</taxon>
        <taxon>Vertebrata</taxon>
        <taxon>Euteleostomi</taxon>
        <taxon>Actinopterygii</taxon>
        <taxon>Neopterygii</taxon>
        <taxon>Teleostei</taxon>
        <taxon>Anguilliformes</taxon>
        <taxon>Synaphobranchidae</taxon>
        <taxon>Synaphobranchus</taxon>
    </lineage>
</organism>
<dbReference type="FunFam" id="3.30.70.270:FF:000003">
    <property type="entry name" value="Transposon Ty3-G Gag-Pol polyprotein"/>
    <property type="match status" value="1"/>
</dbReference>
<dbReference type="PROSITE" id="PS50878">
    <property type="entry name" value="RT_POL"/>
    <property type="match status" value="1"/>
</dbReference>
<evidence type="ECO:0000256" key="3">
    <source>
        <dbReference type="SAM" id="MobiDB-lite"/>
    </source>
</evidence>
<dbReference type="Gene3D" id="3.30.70.270">
    <property type="match status" value="1"/>
</dbReference>
<dbReference type="Pfam" id="PF00078">
    <property type="entry name" value="RVT_1"/>
    <property type="match status" value="1"/>
</dbReference>
<reference evidence="5" key="1">
    <citation type="journal article" date="2023" name="Science">
        <title>Genome structures resolve the early diversification of teleost fishes.</title>
        <authorList>
            <person name="Parey E."/>
            <person name="Louis A."/>
            <person name="Montfort J."/>
            <person name="Bouchez O."/>
            <person name="Roques C."/>
            <person name="Iampietro C."/>
            <person name="Lluch J."/>
            <person name="Castinel A."/>
            <person name="Donnadieu C."/>
            <person name="Desvignes T."/>
            <person name="Floi Bucao C."/>
            <person name="Jouanno E."/>
            <person name="Wen M."/>
            <person name="Mejri S."/>
            <person name="Dirks R."/>
            <person name="Jansen H."/>
            <person name="Henkel C."/>
            <person name="Chen W.J."/>
            <person name="Zahm M."/>
            <person name="Cabau C."/>
            <person name="Klopp C."/>
            <person name="Thompson A.W."/>
            <person name="Robinson-Rechavi M."/>
            <person name="Braasch I."/>
            <person name="Lecointre G."/>
            <person name="Bobe J."/>
            <person name="Postlethwait J.H."/>
            <person name="Berthelot C."/>
            <person name="Roest Crollius H."/>
            <person name="Guiguen Y."/>
        </authorList>
    </citation>
    <scope>NUCLEOTIDE SEQUENCE</scope>
    <source>
        <strain evidence="5">WJC10195</strain>
    </source>
</reference>
<dbReference type="EMBL" id="JAINUF010000006">
    <property type="protein sequence ID" value="KAJ8356575.1"/>
    <property type="molecule type" value="Genomic_DNA"/>
</dbReference>
<comment type="caution">
    <text evidence="5">The sequence shown here is derived from an EMBL/GenBank/DDBJ whole genome shotgun (WGS) entry which is preliminary data.</text>
</comment>
<dbReference type="Gene3D" id="3.10.10.10">
    <property type="entry name" value="HIV Type 1 Reverse Transcriptase, subunit A, domain 1"/>
    <property type="match status" value="1"/>
</dbReference>
<feature type="domain" description="Reverse transcriptase" evidence="4">
    <location>
        <begin position="1"/>
        <end position="111"/>
    </location>
</feature>
<dbReference type="InterPro" id="IPR000477">
    <property type="entry name" value="RT_dom"/>
</dbReference>
<dbReference type="EC" id="3.1.26.4" evidence="2"/>
<gene>
    <name evidence="5" type="ORF">SKAU_G00193690</name>
</gene>
<feature type="region of interest" description="Disordered" evidence="3">
    <location>
        <begin position="372"/>
        <end position="405"/>
    </location>
</feature>
<dbReference type="CDD" id="cd01647">
    <property type="entry name" value="RT_LTR"/>
    <property type="match status" value="1"/>
</dbReference>
<evidence type="ECO:0000313" key="6">
    <source>
        <dbReference type="Proteomes" id="UP001152622"/>
    </source>
</evidence>
<proteinExistence type="inferred from homology"/>
<dbReference type="InterPro" id="IPR050951">
    <property type="entry name" value="Retrovirus_Pol_polyprotein"/>
</dbReference>
<comment type="similarity">
    <text evidence="1">Belongs to the beta type-B retroviral polymerase family. HERV class-II K(HML-2) pol subfamily.</text>
</comment>
<dbReference type="InterPro" id="IPR043502">
    <property type="entry name" value="DNA/RNA_pol_sf"/>
</dbReference>
<evidence type="ECO:0000256" key="1">
    <source>
        <dbReference type="ARBA" id="ARBA00010879"/>
    </source>
</evidence>